<comment type="caution">
    <text evidence="1">The sequence shown here is derived from an EMBL/GenBank/DDBJ whole genome shotgun (WGS) entry which is preliminary data.</text>
</comment>
<dbReference type="Gene3D" id="3.20.20.80">
    <property type="entry name" value="Glycosidases"/>
    <property type="match status" value="1"/>
</dbReference>
<evidence type="ECO:0000313" key="1">
    <source>
        <dbReference type="EMBL" id="KAG8464201.1"/>
    </source>
</evidence>
<reference evidence="1" key="1">
    <citation type="submission" date="2021-05" db="EMBL/GenBank/DDBJ databases">
        <title>The genome of the haptophyte Pavlova lutheri (Diacronema luteri, Pavlovales) - a model for lipid biosynthesis in eukaryotic algae.</title>
        <authorList>
            <person name="Hulatt C.J."/>
            <person name="Posewitz M.C."/>
        </authorList>
    </citation>
    <scope>NUCLEOTIDE SEQUENCE</scope>
    <source>
        <strain evidence="1">NIVA-4/92</strain>
    </source>
</reference>
<dbReference type="OrthoDB" id="2145504at2759"/>
<dbReference type="InterPro" id="IPR001579">
    <property type="entry name" value="Glyco_hydro_18_chit_AS"/>
</dbReference>
<sequence length="398" mass="42284">MRRTVDAPLLPDRLLVGYASWSECDDRVIRAARQGVNVIVWFAINFLANATGHASIGGGPDLACVRTVRASLEAEGLPTVHMISLGGWNAPHPPDKLGSSAAWWEALSAWSRAGGHSPVFDGLDIDLEGSDAPAPSEAAHVAANTLSVPCLTLIGELSVLAKRNGWLVSLAPPQSYLTASTPAFNRTALQPALGWPHSHFRYAGRNAYAFLLAKYGQAPGAGGRTFDWVFVQLYESFSLAHAQLRRGEALGAIFAQILAGFARGWRVDFGADAPLDFASTRVRLPPVAIVLGLANGWAASRLAPRDARARCADEQPVLFACPHAVREAHAALPAELQPRGFGFWSIASEGELTPCAAEQLAGDTADGSGARGALDRARAPLSPLFLARALNDILHTRT</sequence>
<accession>A0A8J5X9F8</accession>
<name>A0A8J5X9F8_DIALT</name>
<protein>
    <recommendedName>
        <fullName evidence="3">GH18 domain-containing protein</fullName>
    </recommendedName>
</protein>
<evidence type="ECO:0008006" key="3">
    <source>
        <dbReference type="Google" id="ProtNLM"/>
    </source>
</evidence>
<dbReference type="AlphaFoldDB" id="A0A8J5X9F8"/>
<keyword evidence="2" id="KW-1185">Reference proteome</keyword>
<dbReference type="SUPFAM" id="SSF51445">
    <property type="entry name" value="(Trans)glycosidases"/>
    <property type="match status" value="1"/>
</dbReference>
<dbReference type="InterPro" id="IPR017853">
    <property type="entry name" value="GH"/>
</dbReference>
<dbReference type="PROSITE" id="PS01095">
    <property type="entry name" value="GH18_1"/>
    <property type="match status" value="1"/>
</dbReference>
<dbReference type="GO" id="GO:0004553">
    <property type="term" value="F:hydrolase activity, hydrolyzing O-glycosyl compounds"/>
    <property type="evidence" value="ECO:0007669"/>
    <property type="project" value="InterPro"/>
</dbReference>
<organism evidence="1 2">
    <name type="scientific">Diacronema lutheri</name>
    <name type="common">Unicellular marine alga</name>
    <name type="synonym">Monochrysis lutheri</name>
    <dbReference type="NCBI Taxonomy" id="2081491"/>
    <lineage>
        <taxon>Eukaryota</taxon>
        <taxon>Haptista</taxon>
        <taxon>Haptophyta</taxon>
        <taxon>Pavlovophyceae</taxon>
        <taxon>Pavlovales</taxon>
        <taxon>Pavlovaceae</taxon>
        <taxon>Diacronema</taxon>
    </lineage>
</organism>
<gene>
    <name evidence="1" type="ORF">KFE25_003264</name>
</gene>
<proteinExistence type="predicted"/>
<dbReference type="EMBL" id="JAGTXO010000013">
    <property type="protein sequence ID" value="KAG8464201.1"/>
    <property type="molecule type" value="Genomic_DNA"/>
</dbReference>
<dbReference type="GO" id="GO:0005975">
    <property type="term" value="P:carbohydrate metabolic process"/>
    <property type="evidence" value="ECO:0007669"/>
    <property type="project" value="InterPro"/>
</dbReference>
<dbReference type="Proteomes" id="UP000751190">
    <property type="component" value="Unassembled WGS sequence"/>
</dbReference>
<dbReference type="OMA" id="CKSAYER"/>
<evidence type="ECO:0000313" key="2">
    <source>
        <dbReference type="Proteomes" id="UP000751190"/>
    </source>
</evidence>